<dbReference type="PATRIC" id="fig|1167006.5.peg.2945"/>
<reference evidence="3" key="1">
    <citation type="journal article" date="2013" name="Stand. Genomic Sci.">
        <title>Complete genome sequence of Desulfocapsa sulfexigens, a marine deltaproteobacterium specialized in disproportionating inorganic sulfur compounds.</title>
        <authorList>
            <person name="Finster K.W."/>
            <person name="Kjeldsen K.U."/>
            <person name="Kube M."/>
            <person name="Reinhardt R."/>
            <person name="Mussmann M."/>
            <person name="Amann R."/>
            <person name="Schreiber L."/>
        </authorList>
    </citation>
    <scope>NUCLEOTIDE SEQUENCE [LARGE SCALE GENOMIC DNA]</scope>
    <source>
        <strain evidence="3">DSM 10523 / SB164P1</strain>
    </source>
</reference>
<keyword evidence="3" id="KW-1185">Reference proteome</keyword>
<dbReference type="SMART" id="SM01321">
    <property type="entry name" value="Y1_Tnp"/>
    <property type="match status" value="1"/>
</dbReference>
<dbReference type="InterPro" id="IPR036515">
    <property type="entry name" value="Transposase_17_sf"/>
</dbReference>
<dbReference type="OrthoDB" id="5417118at2"/>
<dbReference type="RefSeq" id="WP_015404943.1">
    <property type="nucleotide sequence ID" value="NC_020304.1"/>
</dbReference>
<organism evidence="2 3">
    <name type="scientific">Desulfocapsa sulfexigens (strain DSM 10523 / SB164P1)</name>
    <dbReference type="NCBI Taxonomy" id="1167006"/>
    <lineage>
        <taxon>Bacteria</taxon>
        <taxon>Pseudomonadati</taxon>
        <taxon>Thermodesulfobacteriota</taxon>
        <taxon>Desulfobulbia</taxon>
        <taxon>Desulfobulbales</taxon>
        <taxon>Desulfocapsaceae</taxon>
        <taxon>Desulfocapsa</taxon>
    </lineage>
</organism>
<dbReference type="InterPro" id="IPR002686">
    <property type="entry name" value="Transposase_17"/>
</dbReference>
<dbReference type="GO" id="GO:0003677">
    <property type="term" value="F:DNA binding"/>
    <property type="evidence" value="ECO:0007669"/>
    <property type="project" value="InterPro"/>
</dbReference>
<dbReference type="eggNOG" id="COG1943">
    <property type="taxonomic scope" value="Bacteria"/>
</dbReference>
<dbReference type="HOGENOM" id="CLU_068226_1_1_7"/>
<evidence type="ECO:0000313" key="2">
    <source>
        <dbReference type="EMBL" id="AGF79257.1"/>
    </source>
</evidence>
<dbReference type="PANTHER" id="PTHR34322:SF2">
    <property type="entry name" value="TRANSPOSASE IS200-LIKE DOMAIN-CONTAINING PROTEIN"/>
    <property type="match status" value="1"/>
</dbReference>
<dbReference type="Pfam" id="PF01797">
    <property type="entry name" value="Y1_Tnp"/>
    <property type="match status" value="1"/>
</dbReference>
<protein>
    <submittedName>
        <fullName evidence="2">Transposase</fullName>
    </submittedName>
</protein>
<evidence type="ECO:0000259" key="1">
    <source>
        <dbReference type="SMART" id="SM01321"/>
    </source>
</evidence>
<accession>M1PCA7</accession>
<name>M1PCA7_DESSD</name>
<gene>
    <name evidence="2" type="ordered locus">UWK_02721</name>
</gene>
<dbReference type="GO" id="GO:0006313">
    <property type="term" value="P:DNA transposition"/>
    <property type="evidence" value="ECO:0007669"/>
    <property type="project" value="InterPro"/>
</dbReference>
<dbReference type="STRING" id="1167006.UWK_02721"/>
<evidence type="ECO:0000313" key="3">
    <source>
        <dbReference type="Proteomes" id="UP000011721"/>
    </source>
</evidence>
<feature type="domain" description="Transposase IS200-like" evidence="1">
    <location>
        <begin position="9"/>
        <end position="125"/>
    </location>
</feature>
<proteinExistence type="predicted"/>
<dbReference type="SUPFAM" id="SSF143422">
    <property type="entry name" value="Transposase IS200-like"/>
    <property type="match status" value="1"/>
</dbReference>
<dbReference type="PANTHER" id="PTHR34322">
    <property type="entry name" value="TRANSPOSASE, Y1_TNP DOMAIN-CONTAINING"/>
    <property type="match status" value="1"/>
</dbReference>
<dbReference type="GO" id="GO:0004803">
    <property type="term" value="F:transposase activity"/>
    <property type="evidence" value="ECO:0007669"/>
    <property type="project" value="InterPro"/>
</dbReference>
<dbReference type="KEGG" id="dsf:UWK_02721"/>
<dbReference type="Gene3D" id="3.30.70.1290">
    <property type="entry name" value="Transposase IS200-like"/>
    <property type="match status" value="1"/>
</dbReference>
<dbReference type="AlphaFoldDB" id="M1PCA7"/>
<dbReference type="EMBL" id="CP003985">
    <property type="protein sequence ID" value="AGF79257.1"/>
    <property type="molecule type" value="Genomic_DNA"/>
</dbReference>
<dbReference type="Proteomes" id="UP000011721">
    <property type="component" value="Chromosome"/>
</dbReference>
<sequence>MPRAKRYYMPGCVWHITHRCHKKEFLLKFSRDRNRWLELLFKAKQRYGLDVLNYIATSNHIHLLVSDNGNRDTIPRSMQLVAGQVGQEYNRRKKRHGAYWEDRYHATAIENDTHLVKCLAYIDMNMVRTGVVGHPSEWNWSGYNEIQNQKQRYAIINYRLLTELLGLNSVVELKEMHANWVEDTLKADKQLRESKWTQSVAVGSQTFVEKIKNELGMRAIHRGIHKVDESFELRETQIPCSANFSTKNEQLSTENSFLWDVCS</sequence>